<dbReference type="Proteomes" id="UP000074310">
    <property type="component" value="Unassembled WGS sequence"/>
</dbReference>
<evidence type="ECO:0000313" key="1">
    <source>
        <dbReference type="EMBL" id="KTT75022.1"/>
    </source>
</evidence>
<dbReference type="InterPro" id="IPR025961">
    <property type="entry name" value="Metal_resist"/>
</dbReference>
<dbReference type="PATRIC" id="fig|869719.3.peg.3649"/>
<dbReference type="Pfam" id="PF13801">
    <property type="entry name" value="Metal_resist"/>
    <property type="match status" value="1"/>
</dbReference>
<name>A0A147I7N0_9SPHN</name>
<dbReference type="OrthoDB" id="7450844at2"/>
<dbReference type="AlphaFoldDB" id="A0A147I7N0"/>
<reference evidence="1 2" key="1">
    <citation type="journal article" date="2016" name="Front. Microbiol.">
        <title>Genomic Resource of Rice Seed Associated Bacteria.</title>
        <authorList>
            <person name="Midha S."/>
            <person name="Bansal K."/>
            <person name="Sharma S."/>
            <person name="Kumar N."/>
            <person name="Patil P.P."/>
            <person name="Chaudhry V."/>
            <person name="Patil P.B."/>
        </authorList>
    </citation>
    <scope>NUCLEOTIDE SEQUENCE [LARGE SCALE GENOMIC DNA]</scope>
    <source>
        <strain evidence="1 2">NS334</strain>
    </source>
</reference>
<keyword evidence="2" id="KW-1185">Reference proteome</keyword>
<gene>
    <name evidence="1" type="ORF">NS334_04050</name>
</gene>
<accession>A0A147I7N0</accession>
<dbReference type="RefSeq" id="WP_058754691.1">
    <property type="nucleotide sequence ID" value="NZ_LDTB01000009.1"/>
</dbReference>
<protein>
    <submittedName>
        <fullName evidence="1">Heavy metal resistance protein</fullName>
    </submittedName>
</protein>
<evidence type="ECO:0000313" key="2">
    <source>
        <dbReference type="Proteomes" id="UP000074310"/>
    </source>
</evidence>
<comment type="caution">
    <text evidence="1">The sequence shown here is derived from an EMBL/GenBank/DDBJ whole genome shotgun (WGS) entry which is preliminary data.</text>
</comment>
<proteinExistence type="predicted"/>
<dbReference type="EMBL" id="LDTB01000009">
    <property type="protein sequence ID" value="KTT75022.1"/>
    <property type="molecule type" value="Genomic_DNA"/>
</dbReference>
<dbReference type="Gene3D" id="1.20.120.1490">
    <property type="match status" value="1"/>
</dbReference>
<sequence>MKPLQLAIVALVVLFSAIAGVAIGRHLLAPAAEPAVALHAFLHDRLDLDAAQQRGLRDLETSFATRRRVLEDRMRAENARLAVAIDEEHRIGPRVSTAVDASHRIMGALQKETLAHVFAMRALLRPDQARRFDEAVRKALTETR</sequence>
<organism evidence="1 2">
    <name type="scientific">Sphingomonas endophytica</name>
    <dbReference type="NCBI Taxonomy" id="869719"/>
    <lineage>
        <taxon>Bacteria</taxon>
        <taxon>Pseudomonadati</taxon>
        <taxon>Pseudomonadota</taxon>
        <taxon>Alphaproteobacteria</taxon>
        <taxon>Sphingomonadales</taxon>
        <taxon>Sphingomonadaceae</taxon>
        <taxon>Sphingomonas</taxon>
    </lineage>
</organism>